<dbReference type="InterPro" id="IPR023214">
    <property type="entry name" value="HAD_sf"/>
</dbReference>
<feature type="compositionally biased region" description="Acidic residues" evidence="1">
    <location>
        <begin position="476"/>
        <end position="486"/>
    </location>
</feature>
<organism evidence="2 3">
    <name type="scientific">Polarella glacialis</name>
    <name type="common">Dinoflagellate</name>
    <dbReference type="NCBI Taxonomy" id="89957"/>
    <lineage>
        <taxon>Eukaryota</taxon>
        <taxon>Sar</taxon>
        <taxon>Alveolata</taxon>
        <taxon>Dinophyceae</taxon>
        <taxon>Suessiales</taxon>
        <taxon>Suessiaceae</taxon>
        <taxon>Polarella</taxon>
    </lineage>
</organism>
<gene>
    <name evidence="2" type="ORF">PGLA2088_LOCUS9455</name>
</gene>
<name>A0A813IK01_POLGL</name>
<sequence length="486" mass="52415">MMRGPSRRRDLQTCYSRRLRCLARLGKQHRRQRLALASREAQPERSRTRRREVPGAGRPWHVFCDLDGVLADFDRGAQRVLGQGPREFCAPGQAALAQMWTSLASQPKFFERLAWMPGGRRLWRFLTSLAEGRRAKQYPKTTISVLSGVPRGSWSQPQKRRWCAANLGPGVAVDLCPKWDKALRAGPGKILVDDSVELRSSWEAAGGRFVLHVSAETSVASLRAILAGKPDKHLARNPGTGSSGCCGGCTSGLKAAQLHALSFFGIATRSTRRLPWTPHQGSLPHSMKSVPLGLRACGRLWPVLWLGLVFRLPCVASATDAEDATLEEALGIELETDDCDLFGDGQTCGSVAMLQTGAAVHRRVQLHKQASLSSSEPVPGTGKTLKRHTAEDQLRVRNDALGQPPMFFQMESEAGVVHQEGNSPSASSSAASSPSGAGHVAAGTSLPEPDEVGPGATLPPALLESPPHKVALHQEGDEDSAEAVSW</sequence>
<feature type="non-terminal residue" evidence="2">
    <location>
        <position position="1"/>
    </location>
</feature>
<evidence type="ECO:0000313" key="3">
    <source>
        <dbReference type="Proteomes" id="UP000626109"/>
    </source>
</evidence>
<feature type="compositionally biased region" description="Low complexity" evidence="1">
    <location>
        <begin position="423"/>
        <end position="438"/>
    </location>
</feature>
<feature type="region of interest" description="Disordered" evidence="1">
    <location>
        <begin position="417"/>
        <end position="486"/>
    </location>
</feature>
<dbReference type="EMBL" id="CAJNNW010010464">
    <property type="protein sequence ID" value="CAE8652112.1"/>
    <property type="molecule type" value="Genomic_DNA"/>
</dbReference>
<dbReference type="Gene3D" id="3.40.50.1000">
    <property type="entry name" value="HAD superfamily/HAD-like"/>
    <property type="match status" value="1"/>
</dbReference>
<accession>A0A813IK01</accession>
<dbReference type="Proteomes" id="UP000626109">
    <property type="component" value="Unassembled WGS sequence"/>
</dbReference>
<proteinExistence type="predicted"/>
<dbReference type="Gene3D" id="1.10.40.40">
    <property type="entry name" value="Deoxyribonucleotidase, domain 2"/>
    <property type="match status" value="1"/>
</dbReference>
<feature type="region of interest" description="Disordered" evidence="1">
    <location>
        <begin position="33"/>
        <end position="54"/>
    </location>
</feature>
<dbReference type="AlphaFoldDB" id="A0A813IK01"/>
<dbReference type="SUPFAM" id="SSF56784">
    <property type="entry name" value="HAD-like"/>
    <property type="match status" value="1"/>
</dbReference>
<reference evidence="2" key="1">
    <citation type="submission" date="2021-02" db="EMBL/GenBank/DDBJ databases">
        <authorList>
            <person name="Dougan E. K."/>
            <person name="Rhodes N."/>
            <person name="Thang M."/>
            <person name="Chan C."/>
        </authorList>
    </citation>
    <scope>NUCLEOTIDE SEQUENCE</scope>
</reference>
<protein>
    <submittedName>
        <fullName evidence="2">Uncharacterized protein</fullName>
    </submittedName>
</protein>
<dbReference type="InterPro" id="IPR036412">
    <property type="entry name" value="HAD-like_sf"/>
</dbReference>
<evidence type="ECO:0000256" key="1">
    <source>
        <dbReference type="SAM" id="MobiDB-lite"/>
    </source>
</evidence>
<comment type="caution">
    <text evidence="2">The sequence shown here is derived from an EMBL/GenBank/DDBJ whole genome shotgun (WGS) entry which is preliminary data.</text>
</comment>
<feature type="region of interest" description="Disordered" evidence="1">
    <location>
        <begin position="367"/>
        <end position="395"/>
    </location>
</feature>
<evidence type="ECO:0000313" key="2">
    <source>
        <dbReference type="EMBL" id="CAE8652112.1"/>
    </source>
</evidence>